<dbReference type="AlphaFoldDB" id="A0A2R5FKK9"/>
<comment type="caution">
    <text evidence="1">The sequence shown here is derived from an EMBL/GenBank/DDBJ whole genome shotgun (WGS) entry which is preliminary data.</text>
</comment>
<dbReference type="OrthoDB" id="3048541at2759"/>
<feature type="non-terminal residue" evidence="1">
    <location>
        <position position="1"/>
    </location>
</feature>
<name>A0A2R5FKK9_9STRA</name>
<evidence type="ECO:0000313" key="1">
    <source>
        <dbReference type="EMBL" id="GBG16311.1"/>
    </source>
</evidence>
<evidence type="ECO:0000313" key="2">
    <source>
        <dbReference type="Proteomes" id="UP000241890"/>
    </source>
</evidence>
<keyword evidence="2" id="KW-1185">Reference proteome</keyword>
<reference evidence="1 2" key="1">
    <citation type="submission" date="2017-12" db="EMBL/GenBank/DDBJ databases">
        <title>Sequencing, de novo assembly and annotation of complete genome of a new Thraustochytrid species, strain FCC1311.</title>
        <authorList>
            <person name="Sedici K."/>
            <person name="Godart F."/>
            <person name="Aiese Cigliano R."/>
            <person name="Sanseverino W."/>
            <person name="Barakat M."/>
            <person name="Ortet P."/>
            <person name="Marechal E."/>
            <person name="Cagnac O."/>
            <person name="Amato A."/>
        </authorList>
    </citation>
    <scope>NUCLEOTIDE SEQUENCE [LARGE SCALE GENOMIC DNA]</scope>
</reference>
<dbReference type="InParanoid" id="A0A2R5FKK9"/>
<organism evidence="1 2">
    <name type="scientific">Hondaea fermentalgiana</name>
    <dbReference type="NCBI Taxonomy" id="2315210"/>
    <lineage>
        <taxon>Eukaryota</taxon>
        <taxon>Sar</taxon>
        <taxon>Stramenopiles</taxon>
        <taxon>Bigyra</taxon>
        <taxon>Labyrinthulomycetes</taxon>
        <taxon>Thraustochytrida</taxon>
        <taxon>Thraustochytriidae</taxon>
        <taxon>Hondaea</taxon>
    </lineage>
</organism>
<sequence length="223" mass="24798">NFDLMQITERINSVQDLQELFIRRPEIDRGSRRLNMSKDKWNTKSWNGDSDPREVLFFFCWSKGREHASEILREWGANDEDLNWDLMKVQGFTITYPKGKALAGDAGLNLNSCAGNTLSNEAASDEAADGDKGTTLDEICDANASATCIADEASSFEIPLLDDVDPDDLLEIEENAEERGVVTICDEPTLEELSKQGTWGDAGREGDDRVVSTISRNFIIKGL</sequence>
<proteinExistence type="predicted"/>
<accession>A0A2R5FKK9</accession>
<gene>
    <name evidence="1" type="ORF">FCC1311_117862</name>
</gene>
<protein>
    <submittedName>
        <fullName evidence="1">Uncharacterized protein</fullName>
    </submittedName>
</protein>
<dbReference type="Proteomes" id="UP000241890">
    <property type="component" value="Unassembled WGS sequence"/>
</dbReference>
<dbReference type="EMBL" id="BEYU01001854">
    <property type="protein sequence ID" value="GBG16311.1"/>
    <property type="molecule type" value="Genomic_DNA"/>
</dbReference>